<dbReference type="AlphaFoldDB" id="A0A1Z4V1Y7"/>
<keyword evidence="2" id="KW-1185">Reference proteome</keyword>
<evidence type="ECO:0000313" key="2">
    <source>
        <dbReference type="Proteomes" id="UP000218702"/>
    </source>
</evidence>
<dbReference type="RefSeq" id="WP_231940030.1">
    <property type="nucleotide sequence ID" value="NZ_AP018316.1"/>
</dbReference>
<dbReference type="InterPro" id="IPR027417">
    <property type="entry name" value="P-loop_NTPase"/>
</dbReference>
<dbReference type="KEGG" id="dcm:NIES806_16020"/>
<accession>A0A1Z4V1Y7</accession>
<dbReference type="Gene3D" id="3.40.50.300">
    <property type="entry name" value="P-loop containing nucleotide triphosphate hydrolases"/>
    <property type="match status" value="1"/>
</dbReference>
<dbReference type="EMBL" id="AP018316">
    <property type="protein sequence ID" value="BAZ85399.1"/>
    <property type="molecule type" value="Genomic_DNA"/>
</dbReference>
<gene>
    <name evidence="1" type="ORF">NIES806_16020</name>
</gene>
<organism evidence="1 2">
    <name type="scientific">Dolichospermum compactum NIES-806</name>
    <dbReference type="NCBI Taxonomy" id="1973481"/>
    <lineage>
        <taxon>Bacteria</taxon>
        <taxon>Bacillati</taxon>
        <taxon>Cyanobacteriota</taxon>
        <taxon>Cyanophyceae</taxon>
        <taxon>Nostocales</taxon>
        <taxon>Aphanizomenonaceae</taxon>
        <taxon>Dolichospermum</taxon>
        <taxon>Dolichospermum compactum</taxon>
    </lineage>
</organism>
<sequence length="134" mass="15200">MVLAVDKNFVNATFQQQISDGKYVLNLDDKAKIIGCWNGLAKRILNDEEGDDTEDKTPMKRAVAFCRTIEDSEKIVKLFAKNINDYQKLNPEDETVLQCELQHVDGKQNALQRNERLEWLKAEPLHSPPSQAGG</sequence>
<dbReference type="REBASE" id="207235">
    <property type="entry name" value="Dco806ORF16020P"/>
</dbReference>
<dbReference type="Proteomes" id="UP000218702">
    <property type="component" value="Chromosome"/>
</dbReference>
<evidence type="ECO:0000313" key="1">
    <source>
        <dbReference type="EMBL" id="BAZ85399.1"/>
    </source>
</evidence>
<protein>
    <submittedName>
        <fullName evidence="1">Uncharacterized protein</fullName>
    </submittedName>
</protein>
<name>A0A1Z4V1Y7_9CYAN</name>
<reference evidence="1 2" key="1">
    <citation type="submission" date="2017-06" db="EMBL/GenBank/DDBJ databases">
        <title>Genome sequencing of cyanobaciteial culture collection at National Institute for Environmental Studies (NIES).</title>
        <authorList>
            <person name="Hirose Y."/>
            <person name="Shimura Y."/>
            <person name="Fujisawa T."/>
            <person name="Nakamura Y."/>
            <person name="Kawachi M."/>
        </authorList>
    </citation>
    <scope>NUCLEOTIDE SEQUENCE [LARGE SCALE GENOMIC DNA]</scope>
    <source>
        <strain evidence="1 2">NIES-806</strain>
    </source>
</reference>
<proteinExistence type="predicted"/>